<dbReference type="GO" id="GO:0030256">
    <property type="term" value="C:type I protein secretion system complex"/>
    <property type="evidence" value="ECO:0007669"/>
    <property type="project" value="InterPro"/>
</dbReference>
<dbReference type="CDD" id="cd03246">
    <property type="entry name" value="ABCC_Protease_Secretion"/>
    <property type="match status" value="1"/>
</dbReference>
<feature type="domain" description="ABC transporter" evidence="10">
    <location>
        <begin position="331"/>
        <end position="567"/>
    </location>
</feature>
<dbReference type="PANTHER" id="PTHR24221">
    <property type="entry name" value="ATP-BINDING CASSETTE SUB-FAMILY B"/>
    <property type="match status" value="1"/>
</dbReference>
<dbReference type="SUPFAM" id="SSF52540">
    <property type="entry name" value="P-loop containing nucleoside triphosphate hydrolases"/>
    <property type="match status" value="1"/>
</dbReference>
<proteinExistence type="predicted"/>
<dbReference type="Pfam" id="PF00005">
    <property type="entry name" value="ABC_tran"/>
    <property type="match status" value="1"/>
</dbReference>
<dbReference type="GO" id="GO:0005886">
    <property type="term" value="C:plasma membrane"/>
    <property type="evidence" value="ECO:0007669"/>
    <property type="project" value="UniProtKB-SubCell"/>
</dbReference>
<keyword evidence="8 9" id="KW-0472">Membrane</keyword>
<dbReference type="InterPro" id="IPR010128">
    <property type="entry name" value="ATPase_T1SS_PrtD-like"/>
</dbReference>
<dbReference type="FunFam" id="3.40.50.300:FF:001444">
    <property type="entry name" value="ABC transporter ATP-binding protein"/>
    <property type="match status" value="1"/>
</dbReference>
<dbReference type="InterPro" id="IPR003593">
    <property type="entry name" value="AAA+_ATPase"/>
</dbReference>
<dbReference type="SMART" id="SM00382">
    <property type="entry name" value="AAA"/>
    <property type="match status" value="1"/>
</dbReference>
<dbReference type="GO" id="GO:0030253">
    <property type="term" value="P:protein secretion by the type I secretion system"/>
    <property type="evidence" value="ECO:0007669"/>
    <property type="project" value="InterPro"/>
</dbReference>
<dbReference type="GO" id="GO:0006508">
    <property type="term" value="P:proteolysis"/>
    <property type="evidence" value="ECO:0007669"/>
    <property type="project" value="UniProtKB-KW"/>
</dbReference>
<evidence type="ECO:0000259" key="11">
    <source>
        <dbReference type="PROSITE" id="PS50929"/>
    </source>
</evidence>
<comment type="subcellular location">
    <subcellularLocation>
        <location evidence="1">Cell membrane</location>
        <topology evidence="1">Multi-pass membrane protein</topology>
    </subcellularLocation>
</comment>
<evidence type="ECO:0000256" key="3">
    <source>
        <dbReference type="ARBA" id="ARBA00022475"/>
    </source>
</evidence>
<dbReference type="AlphaFoldDB" id="A0A2X0SDX5"/>
<dbReference type="Pfam" id="PF00664">
    <property type="entry name" value="ABC_membrane"/>
    <property type="match status" value="1"/>
</dbReference>
<keyword evidence="2" id="KW-0813">Transport</keyword>
<dbReference type="PROSITE" id="PS50929">
    <property type="entry name" value="ABC_TM1F"/>
    <property type="match status" value="1"/>
</dbReference>
<gene>
    <name evidence="12" type="primary">aprD</name>
    <name evidence="12" type="ORF">NITFAB_1191</name>
</gene>
<evidence type="ECO:0000256" key="1">
    <source>
        <dbReference type="ARBA" id="ARBA00004651"/>
    </source>
</evidence>
<evidence type="ECO:0000256" key="7">
    <source>
        <dbReference type="ARBA" id="ARBA00022989"/>
    </source>
</evidence>
<dbReference type="GO" id="GO:0140359">
    <property type="term" value="F:ABC-type transporter activity"/>
    <property type="evidence" value="ECO:0007669"/>
    <property type="project" value="InterPro"/>
</dbReference>
<dbReference type="EMBL" id="LS423452">
    <property type="protein sequence ID" value="SPS05601.1"/>
    <property type="molecule type" value="Genomic_DNA"/>
</dbReference>
<dbReference type="PROSITE" id="PS00211">
    <property type="entry name" value="ABC_TRANSPORTER_1"/>
    <property type="match status" value="1"/>
</dbReference>
<name>A0A2X0SDX5_9PROT</name>
<dbReference type="Gene3D" id="3.40.50.300">
    <property type="entry name" value="P-loop containing nucleotide triphosphate hydrolases"/>
    <property type="match status" value="1"/>
</dbReference>
<evidence type="ECO:0000259" key="10">
    <source>
        <dbReference type="PROSITE" id="PS50893"/>
    </source>
</evidence>
<keyword evidence="5" id="KW-0547">Nucleotide-binding</keyword>
<dbReference type="PANTHER" id="PTHR24221:SF248">
    <property type="entry name" value="ABC TRANSPORTER TRANSMEMBRANE REGION"/>
    <property type="match status" value="1"/>
</dbReference>
<sequence>MTKQKANQSEFDRLWGKLGHIFAVIALFSFFINALMLAPSIYMLQIYDRVLASRSTTTLMMLTGLILGMYVLMSLLEWVRSRLLVRASARLEEEVNERVFTSAFQAILLRSGGDPRQAIGDLTNVRQFMTGNGLTAFFDVPWAPIYLVFCFLLHPWLGWFTLAGMLTLLVVTVSMEWATRKLLEDSNAMSMKSNQFAHNQLMNAEVIQAMGMLPALRQRWRKMHNRMLSLQAMASDRASIIGAFTKFVRISMQSLILGLGAYLVIADGLSPGAMIAASILMGRALAPIEQMIGTWRSFISARGAYGRLNQLLNHFAAMPEAMPLPPPRGAVRVEAVFALPPGGSEEVILKGVNFSFAAGETVVIVGPSGSGKSTLARLLVGVWGAQKGVVRLDGVDVFRWNKAELGPWIGYLPQDVELFDGTIAENIARFGKMDSAKVIESAKRAGVHDLVLRLKQGYDSPIGPGGCQLSGGQRQRIALARALYGDPALVVLDEPNANLDEAGEAALLQAIGDLKKRGKSVVLISHRTNILNVADKLLILAHGQIQAYGPRDEVLQSMQAARQSRLQAVPKT</sequence>
<dbReference type="NCBIfam" id="TIGR01842">
    <property type="entry name" value="type_I_sec_PrtD"/>
    <property type="match status" value="1"/>
</dbReference>
<feature type="transmembrane region" description="Helical" evidence="9">
    <location>
        <begin position="255"/>
        <end position="281"/>
    </location>
</feature>
<evidence type="ECO:0000256" key="4">
    <source>
        <dbReference type="ARBA" id="ARBA00022692"/>
    </source>
</evidence>
<reference evidence="12" key="1">
    <citation type="submission" date="2018-05" db="EMBL/GenBank/DDBJ databases">
        <authorList>
            <person name="Lanie J.A."/>
            <person name="Ng W.-L."/>
            <person name="Kazmierczak K.M."/>
            <person name="Andrzejewski T.M."/>
            <person name="Davidsen T.M."/>
            <person name="Wayne K.J."/>
            <person name="Tettelin H."/>
            <person name="Glass J.I."/>
            <person name="Rusch D."/>
            <person name="Podicherti R."/>
            <person name="Tsui H.-C.T."/>
            <person name="Winkler M.E."/>
        </authorList>
    </citation>
    <scope>NUCLEOTIDE SEQUENCE</scope>
    <source>
        <strain evidence="12">KNB</strain>
    </source>
</reference>
<dbReference type="GO" id="GO:0016887">
    <property type="term" value="F:ATP hydrolysis activity"/>
    <property type="evidence" value="ECO:0007669"/>
    <property type="project" value="InterPro"/>
</dbReference>
<dbReference type="InterPro" id="IPR011527">
    <property type="entry name" value="ABC1_TM_dom"/>
</dbReference>
<dbReference type="InterPro" id="IPR027417">
    <property type="entry name" value="P-loop_NTPase"/>
</dbReference>
<keyword evidence="12" id="KW-0378">Hydrolase</keyword>
<evidence type="ECO:0000256" key="2">
    <source>
        <dbReference type="ARBA" id="ARBA00022448"/>
    </source>
</evidence>
<keyword evidence="12" id="KW-0645">Protease</keyword>
<dbReference type="InterPro" id="IPR047957">
    <property type="entry name" value="ABC_AprD-like_6TM"/>
</dbReference>
<dbReference type="PROSITE" id="PS50893">
    <property type="entry name" value="ABC_TRANSPORTER_2"/>
    <property type="match status" value="1"/>
</dbReference>
<dbReference type="GO" id="GO:0005524">
    <property type="term" value="F:ATP binding"/>
    <property type="evidence" value="ECO:0007669"/>
    <property type="project" value="UniProtKB-KW"/>
</dbReference>
<feature type="transmembrane region" description="Helical" evidence="9">
    <location>
        <begin position="136"/>
        <end position="154"/>
    </location>
</feature>
<evidence type="ECO:0000256" key="5">
    <source>
        <dbReference type="ARBA" id="ARBA00022741"/>
    </source>
</evidence>
<feature type="transmembrane region" description="Helical" evidence="9">
    <location>
        <begin position="160"/>
        <end position="179"/>
    </location>
</feature>
<dbReference type="GO" id="GO:0034040">
    <property type="term" value="F:ATPase-coupled lipid transmembrane transporter activity"/>
    <property type="evidence" value="ECO:0007669"/>
    <property type="project" value="TreeGrafter"/>
</dbReference>
<keyword evidence="6 12" id="KW-0067">ATP-binding</keyword>
<organism evidence="12">
    <name type="scientific">Candidatus Nitrotoga fabula</name>
    <dbReference type="NCBI Taxonomy" id="2182327"/>
    <lineage>
        <taxon>Bacteria</taxon>
        <taxon>Pseudomonadati</taxon>
        <taxon>Pseudomonadota</taxon>
        <taxon>Betaproteobacteria</taxon>
        <taxon>Nitrosomonadales</taxon>
        <taxon>Gallionellaceae</taxon>
        <taxon>Candidatus Nitrotoga</taxon>
    </lineage>
</organism>
<feature type="transmembrane region" description="Helical" evidence="9">
    <location>
        <begin position="59"/>
        <end position="79"/>
    </location>
</feature>
<keyword evidence="7 9" id="KW-1133">Transmembrane helix</keyword>
<evidence type="ECO:0000256" key="8">
    <source>
        <dbReference type="ARBA" id="ARBA00023136"/>
    </source>
</evidence>
<dbReference type="InterPro" id="IPR017871">
    <property type="entry name" value="ABC_transporter-like_CS"/>
</dbReference>
<evidence type="ECO:0000313" key="12">
    <source>
        <dbReference type="EMBL" id="SPS05601.1"/>
    </source>
</evidence>
<feature type="domain" description="ABC transmembrane type-1" evidence="11">
    <location>
        <begin position="23"/>
        <end position="300"/>
    </location>
</feature>
<dbReference type="InterPro" id="IPR003439">
    <property type="entry name" value="ABC_transporter-like_ATP-bd"/>
</dbReference>
<protein>
    <submittedName>
        <fullName evidence="12">Alkaline protease secretion ATP-binding protein AprD</fullName>
    </submittedName>
</protein>
<dbReference type="SUPFAM" id="SSF90123">
    <property type="entry name" value="ABC transporter transmembrane region"/>
    <property type="match status" value="1"/>
</dbReference>
<keyword evidence="4 9" id="KW-0812">Transmembrane</keyword>
<keyword evidence="3" id="KW-1003">Cell membrane</keyword>
<dbReference type="InterPro" id="IPR036640">
    <property type="entry name" value="ABC1_TM_sf"/>
</dbReference>
<accession>A0A2X0SDX5</accession>
<dbReference type="Gene3D" id="1.20.1560.10">
    <property type="entry name" value="ABC transporter type 1, transmembrane domain"/>
    <property type="match status" value="1"/>
</dbReference>
<evidence type="ECO:0000256" key="9">
    <source>
        <dbReference type="SAM" id="Phobius"/>
    </source>
</evidence>
<feature type="transmembrane region" description="Helical" evidence="9">
    <location>
        <begin position="21"/>
        <end position="47"/>
    </location>
</feature>
<dbReference type="InterPro" id="IPR039421">
    <property type="entry name" value="Type_1_exporter"/>
</dbReference>
<evidence type="ECO:0000256" key="6">
    <source>
        <dbReference type="ARBA" id="ARBA00022840"/>
    </source>
</evidence>
<dbReference type="CDD" id="cd18586">
    <property type="entry name" value="ABC_6TM_PrtD_like"/>
    <property type="match status" value="1"/>
</dbReference>
<dbReference type="GO" id="GO:0008233">
    <property type="term" value="F:peptidase activity"/>
    <property type="evidence" value="ECO:0007669"/>
    <property type="project" value="UniProtKB-KW"/>
</dbReference>